<accession>I0IPG2</accession>
<dbReference type="eggNOG" id="COG1309">
    <property type="taxonomic scope" value="Bacteria"/>
</dbReference>
<keyword evidence="2" id="KW-1185">Reference proteome</keyword>
<sequence>MYHYFPDKEALLFAIIEEKFSQESSPIQKVYAEWEEKLQNNEISGKDLEVFLQQVGEATISSLILHRDVFRIVVSEYRLLEKDREPLYPRMVYELSLNRFNRIVSVLAGWSEIRDVAQYFLGALFSNFFFQEILSGKKIWPVDDKIFLSRLIDHFMKGLGPIAGSNLLEGQNGME</sequence>
<gene>
    <name evidence="1" type="ordered locus">LFE_1479</name>
</gene>
<dbReference type="EMBL" id="AP012342">
    <property type="protein sequence ID" value="BAM07161.1"/>
    <property type="molecule type" value="Genomic_DNA"/>
</dbReference>
<name>I0IPG2_LEPFC</name>
<reference evidence="1 2" key="1">
    <citation type="journal article" date="2012" name="J. Bacteriol.">
        <title>Complete Genome Sequence of Leptospirillum ferrooxidans Strain C2-3, Isolated from a Fresh Volcanic Ash Deposit on the Island of Miyake, Japan.</title>
        <authorList>
            <person name="Fujimura R."/>
            <person name="Sato Y."/>
            <person name="Nishizawa T."/>
            <person name="Oshima K."/>
            <person name="Kim S.-W."/>
            <person name="Hattori M."/>
            <person name="Kamijo T."/>
            <person name="Ohta H."/>
        </authorList>
    </citation>
    <scope>NUCLEOTIDE SEQUENCE [LARGE SCALE GENOMIC DNA]</scope>
    <source>
        <strain evidence="1 2">C2-3</strain>
    </source>
</reference>
<dbReference type="AlphaFoldDB" id="I0IPG2"/>
<dbReference type="KEGG" id="lfc:LFE_1479"/>
<dbReference type="PATRIC" id="fig|1162668.3.peg.1751"/>
<evidence type="ECO:0000313" key="2">
    <source>
        <dbReference type="Proteomes" id="UP000007382"/>
    </source>
</evidence>
<evidence type="ECO:0000313" key="1">
    <source>
        <dbReference type="EMBL" id="BAM07161.1"/>
    </source>
</evidence>
<protein>
    <submittedName>
        <fullName evidence="1">Putative transcriptional regulator, TetR family</fullName>
    </submittedName>
</protein>
<organism evidence="1 2">
    <name type="scientific">Leptospirillum ferrooxidans (strain C2-3)</name>
    <dbReference type="NCBI Taxonomy" id="1162668"/>
    <lineage>
        <taxon>Bacteria</taxon>
        <taxon>Pseudomonadati</taxon>
        <taxon>Nitrospirota</taxon>
        <taxon>Nitrospiria</taxon>
        <taxon>Nitrospirales</taxon>
        <taxon>Nitrospiraceae</taxon>
        <taxon>Leptospirillum</taxon>
    </lineage>
</organism>
<proteinExistence type="predicted"/>
<dbReference type="HOGENOM" id="CLU_1530683_0_0_0"/>
<dbReference type="STRING" id="1162668.LFE_1479"/>
<reference evidence="2" key="2">
    <citation type="submission" date="2012-03" db="EMBL/GenBank/DDBJ databases">
        <title>The complete genome sequence of the pioneer microbe on fresh volcanic deposit, Leptospirillum ferrooxidans strain C2-3.</title>
        <authorList>
            <person name="Fujimura R."/>
            <person name="Sato Y."/>
            <person name="Nishizawa T."/>
            <person name="Nanba K."/>
            <person name="Oshima K."/>
            <person name="Hattori M."/>
            <person name="Kamijo T."/>
            <person name="Ohta H."/>
        </authorList>
    </citation>
    <scope>NUCLEOTIDE SEQUENCE [LARGE SCALE GENOMIC DNA]</scope>
    <source>
        <strain evidence="2">C2-3</strain>
    </source>
</reference>
<dbReference type="Proteomes" id="UP000007382">
    <property type="component" value="Chromosome"/>
</dbReference>
<dbReference type="Gene3D" id="1.10.357.10">
    <property type="entry name" value="Tetracycline Repressor, domain 2"/>
    <property type="match status" value="1"/>
</dbReference>